<dbReference type="InterPro" id="IPR050173">
    <property type="entry name" value="ABC_transporter_C-like"/>
</dbReference>
<dbReference type="InterPro" id="IPR027417">
    <property type="entry name" value="P-loop_NTPase"/>
</dbReference>
<keyword evidence="2" id="KW-0067">ATP-binding</keyword>
<evidence type="ECO:0000313" key="4">
    <source>
        <dbReference type="EMBL" id="OON14403.1"/>
    </source>
</evidence>
<evidence type="ECO:0000256" key="2">
    <source>
        <dbReference type="ARBA" id="ARBA00022840"/>
    </source>
</evidence>
<evidence type="ECO:0000259" key="3">
    <source>
        <dbReference type="Pfam" id="PF00005"/>
    </source>
</evidence>
<dbReference type="InterPro" id="IPR003439">
    <property type="entry name" value="ABC_transporter-like_ATP-bd"/>
</dbReference>
<dbReference type="GO" id="GO:0016887">
    <property type="term" value="F:ATP hydrolysis activity"/>
    <property type="evidence" value="ECO:0007669"/>
    <property type="project" value="InterPro"/>
</dbReference>
<name>A0A1S8WJH3_OPIVI</name>
<gene>
    <name evidence="4" type="ORF">X801_09806</name>
</gene>
<dbReference type="Proteomes" id="UP000243686">
    <property type="component" value="Unassembled WGS sequence"/>
</dbReference>
<organism evidence="4 5">
    <name type="scientific">Opisthorchis viverrini</name>
    <name type="common">Southeast Asian liver fluke</name>
    <dbReference type="NCBI Taxonomy" id="6198"/>
    <lineage>
        <taxon>Eukaryota</taxon>
        <taxon>Metazoa</taxon>
        <taxon>Spiralia</taxon>
        <taxon>Lophotrochozoa</taxon>
        <taxon>Platyhelminthes</taxon>
        <taxon>Trematoda</taxon>
        <taxon>Digenea</taxon>
        <taxon>Opisthorchiida</taxon>
        <taxon>Opisthorchiata</taxon>
        <taxon>Opisthorchiidae</taxon>
        <taxon>Opisthorchis</taxon>
    </lineage>
</organism>
<dbReference type="SUPFAM" id="SSF52540">
    <property type="entry name" value="P-loop containing nucleoside triphosphate hydrolases"/>
    <property type="match status" value="1"/>
</dbReference>
<keyword evidence="5" id="KW-1185">Reference proteome</keyword>
<dbReference type="Pfam" id="PF00005">
    <property type="entry name" value="ABC_tran"/>
    <property type="match status" value="1"/>
</dbReference>
<dbReference type="Gene3D" id="3.40.50.300">
    <property type="entry name" value="P-loop containing nucleotide triphosphate hydrolases"/>
    <property type="match status" value="1"/>
</dbReference>
<dbReference type="AlphaFoldDB" id="A0A1S8WJH3"/>
<evidence type="ECO:0000256" key="1">
    <source>
        <dbReference type="ARBA" id="ARBA00022741"/>
    </source>
</evidence>
<evidence type="ECO:0000313" key="5">
    <source>
        <dbReference type="Proteomes" id="UP000243686"/>
    </source>
</evidence>
<reference evidence="4 5" key="1">
    <citation type="submission" date="2015-03" db="EMBL/GenBank/DDBJ databases">
        <title>Draft genome of the nematode, Opisthorchis viverrini.</title>
        <authorList>
            <person name="Mitreva M."/>
        </authorList>
    </citation>
    <scope>NUCLEOTIDE SEQUENCE [LARGE SCALE GENOMIC DNA]</scope>
    <source>
        <strain evidence="4">Khon Kaen</strain>
    </source>
</reference>
<dbReference type="GO" id="GO:0016020">
    <property type="term" value="C:membrane"/>
    <property type="evidence" value="ECO:0007669"/>
    <property type="project" value="TreeGrafter"/>
</dbReference>
<dbReference type="GO" id="GO:0042626">
    <property type="term" value="F:ATPase-coupled transmembrane transporter activity"/>
    <property type="evidence" value="ECO:0007669"/>
    <property type="project" value="TreeGrafter"/>
</dbReference>
<accession>A0A1S8WJH3</accession>
<dbReference type="GO" id="GO:0005524">
    <property type="term" value="F:ATP binding"/>
    <property type="evidence" value="ECO:0007669"/>
    <property type="project" value="UniProtKB-KW"/>
</dbReference>
<sequence>MTADLENDIVCVERINEYANIEQETLLMAEWEIPDRKPSANWPAGRVEFINYSTRYRSDLDLVLNSINLTINPGERVGQVHLSGESTNLILEKRLRPTGGYGSRSRGSCGKEHTSRANDIPNVVGIAGRTGSGKSSLVMGLFRMLEAAEGRIIIDGIDISEIGLHDLRRRLTLIPQVSAILNTSPNNLCLPCKVVS</sequence>
<keyword evidence="1" id="KW-0547">Nucleotide-binding</keyword>
<proteinExistence type="predicted"/>
<dbReference type="PANTHER" id="PTHR24223">
    <property type="entry name" value="ATP-BINDING CASSETTE SUB-FAMILY C"/>
    <property type="match status" value="1"/>
</dbReference>
<protein>
    <recommendedName>
        <fullName evidence="3">ABC transporter domain-containing protein</fullName>
    </recommendedName>
</protein>
<feature type="domain" description="ABC transporter" evidence="3">
    <location>
        <begin position="123"/>
        <end position="182"/>
    </location>
</feature>
<dbReference type="EMBL" id="KV906667">
    <property type="protein sequence ID" value="OON14403.1"/>
    <property type="molecule type" value="Genomic_DNA"/>
</dbReference>